<feature type="region of interest" description="Disordered" evidence="1">
    <location>
        <begin position="321"/>
        <end position="340"/>
    </location>
</feature>
<feature type="domain" description="TTF-type" evidence="2">
    <location>
        <begin position="61"/>
        <end position="155"/>
    </location>
</feature>
<dbReference type="SMART" id="SM00597">
    <property type="entry name" value="ZnF_TTF"/>
    <property type="match status" value="1"/>
</dbReference>
<reference evidence="3" key="5">
    <citation type="journal article" date="2021" name="G3 (Bethesda)">
        <title>Aegilops tauschii genome assembly Aet v5.0 features greater sequence contiguity and improved annotation.</title>
        <authorList>
            <person name="Wang L."/>
            <person name="Zhu T."/>
            <person name="Rodriguez J.C."/>
            <person name="Deal K.R."/>
            <person name="Dubcovsky J."/>
            <person name="McGuire P.E."/>
            <person name="Lux T."/>
            <person name="Spannagl M."/>
            <person name="Mayer K.F.X."/>
            <person name="Baldrich P."/>
            <person name="Meyers B.C."/>
            <person name="Huo N."/>
            <person name="Gu Y.Q."/>
            <person name="Zhou H."/>
            <person name="Devos K.M."/>
            <person name="Bennetzen J.L."/>
            <person name="Unver T."/>
            <person name="Budak H."/>
            <person name="Gulick P.J."/>
            <person name="Galiba G."/>
            <person name="Kalapos B."/>
            <person name="Nelson D.R."/>
            <person name="Li P."/>
            <person name="You F.M."/>
            <person name="Luo M.C."/>
            <person name="Dvorak J."/>
        </authorList>
    </citation>
    <scope>NUCLEOTIDE SEQUENCE [LARGE SCALE GENOMIC DNA]</scope>
    <source>
        <strain evidence="3">cv. AL8/78</strain>
    </source>
</reference>
<reference evidence="3" key="4">
    <citation type="submission" date="2019-03" db="UniProtKB">
        <authorList>
            <consortium name="EnsemblPlants"/>
        </authorList>
    </citation>
    <scope>IDENTIFICATION</scope>
</reference>
<evidence type="ECO:0000259" key="2">
    <source>
        <dbReference type="SMART" id="SM00597"/>
    </source>
</evidence>
<dbReference type="PANTHER" id="PTHR45749:SF37">
    <property type="entry name" value="OS05G0311600 PROTEIN"/>
    <property type="match status" value="1"/>
</dbReference>
<dbReference type="Pfam" id="PF14291">
    <property type="entry name" value="DUF4371"/>
    <property type="match status" value="2"/>
</dbReference>
<reference evidence="4" key="1">
    <citation type="journal article" date="2014" name="Science">
        <title>Ancient hybridizations among the ancestral genomes of bread wheat.</title>
        <authorList>
            <consortium name="International Wheat Genome Sequencing Consortium,"/>
            <person name="Marcussen T."/>
            <person name="Sandve S.R."/>
            <person name="Heier L."/>
            <person name="Spannagl M."/>
            <person name="Pfeifer M."/>
            <person name="Jakobsen K.S."/>
            <person name="Wulff B.B."/>
            <person name="Steuernagel B."/>
            <person name="Mayer K.F."/>
            <person name="Olsen O.A."/>
        </authorList>
    </citation>
    <scope>NUCLEOTIDE SEQUENCE [LARGE SCALE GENOMIC DNA]</scope>
    <source>
        <strain evidence="4">cv. AL8/78</strain>
    </source>
</reference>
<dbReference type="PANTHER" id="PTHR45749">
    <property type="match status" value="1"/>
</dbReference>
<protein>
    <recommendedName>
        <fullName evidence="2">TTF-type domain-containing protein</fullName>
    </recommendedName>
</protein>
<evidence type="ECO:0000313" key="3">
    <source>
        <dbReference type="EnsemblPlants" id="AET3Gv21235800.1"/>
    </source>
</evidence>
<reference evidence="3" key="3">
    <citation type="journal article" date="2017" name="Nature">
        <title>Genome sequence of the progenitor of the wheat D genome Aegilops tauschii.</title>
        <authorList>
            <person name="Luo M.C."/>
            <person name="Gu Y.Q."/>
            <person name="Puiu D."/>
            <person name="Wang H."/>
            <person name="Twardziok S.O."/>
            <person name="Deal K.R."/>
            <person name="Huo N."/>
            <person name="Zhu T."/>
            <person name="Wang L."/>
            <person name="Wang Y."/>
            <person name="McGuire P.E."/>
            <person name="Liu S."/>
            <person name="Long H."/>
            <person name="Ramasamy R.K."/>
            <person name="Rodriguez J.C."/>
            <person name="Van S.L."/>
            <person name="Yuan L."/>
            <person name="Wang Z."/>
            <person name="Xia Z."/>
            <person name="Xiao L."/>
            <person name="Anderson O.D."/>
            <person name="Ouyang S."/>
            <person name="Liang Y."/>
            <person name="Zimin A.V."/>
            <person name="Pertea G."/>
            <person name="Qi P."/>
            <person name="Bennetzen J.L."/>
            <person name="Dai X."/>
            <person name="Dawson M.W."/>
            <person name="Muller H.G."/>
            <person name="Kugler K."/>
            <person name="Rivarola-Duarte L."/>
            <person name="Spannagl M."/>
            <person name="Mayer K.F.X."/>
            <person name="Lu F.H."/>
            <person name="Bevan M.W."/>
            <person name="Leroy P."/>
            <person name="Li P."/>
            <person name="You F.M."/>
            <person name="Sun Q."/>
            <person name="Liu Z."/>
            <person name="Lyons E."/>
            <person name="Wicker T."/>
            <person name="Salzberg S.L."/>
            <person name="Devos K.M."/>
            <person name="Dvorak J."/>
        </authorList>
    </citation>
    <scope>NUCLEOTIDE SEQUENCE [LARGE SCALE GENOMIC DNA]</scope>
    <source>
        <strain evidence="3">cv. AL8/78</strain>
    </source>
</reference>
<dbReference type="InterPro" id="IPR006580">
    <property type="entry name" value="Znf_TTF"/>
</dbReference>
<proteinExistence type="predicted"/>
<evidence type="ECO:0000256" key="1">
    <source>
        <dbReference type="SAM" id="MobiDB-lite"/>
    </source>
</evidence>
<dbReference type="Gramene" id="AET3Gv21235800.1">
    <property type="protein sequence ID" value="AET3Gv21235800.1"/>
    <property type="gene ID" value="AET3Gv21235800"/>
</dbReference>
<name>A0A453GWF7_AEGTS</name>
<dbReference type="AlphaFoldDB" id="A0A453GWF7"/>
<keyword evidence="4" id="KW-1185">Reference proteome</keyword>
<evidence type="ECO:0000313" key="4">
    <source>
        <dbReference type="Proteomes" id="UP000015105"/>
    </source>
</evidence>
<sequence length="340" mass="38136">PRPAKEKEEVDTSNLPPDPANRIAIFQYSAKVRDDVRRAYLLRGPFQPTGHAFLQTDFSGVQRRFNEEWFKDHKSWLEYSTKENAAFCLCCYLFQNESLGHGGGDVFSTKGWKSWNNVKRLDIHVGGPSSTHNQNMKRCDDLMNQKQSIGAVLHKGTKKSNIDDVAAVALKNAPQNLKLVSSTIQKHIVKACAIETVKAIIEDLGDEYFAILVDESRDEKQAKRVQTALQNGELETGRGLNQELGLKRAGDTRWGSHFSSLLNMIVMFPSVIEVVDDNAQNASKALDRIKAKGVLDAIQTFDFVFMMHLEGSGHCECRVVSSHNQKKATGNEKPRLGRYD</sequence>
<reference evidence="4" key="2">
    <citation type="journal article" date="2017" name="Nat. Plants">
        <title>The Aegilops tauschii genome reveals multiple impacts of transposons.</title>
        <authorList>
            <person name="Zhao G."/>
            <person name="Zou C."/>
            <person name="Li K."/>
            <person name="Wang K."/>
            <person name="Li T."/>
            <person name="Gao L."/>
            <person name="Zhang X."/>
            <person name="Wang H."/>
            <person name="Yang Z."/>
            <person name="Liu X."/>
            <person name="Jiang W."/>
            <person name="Mao L."/>
            <person name="Kong X."/>
            <person name="Jiao Y."/>
            <person name="Jia J."/>
        </authorList>
    </citation>
    <scope>NUCLEOTIDE SEQUENCE [LARGE SCALE GENOMIC DNA]</scope>
    <source>
        <strain evidence="4">cv. AL8/78</strain>
    </source>
</reference>
<feature type="compositionally biased region" description="Basic and acidic residues" evidence="1">
    <location>
        <begin position="329"/>
        <end position="340"/>
    </location>
</feature>
<dbReference type="STRING" id="200361.A0A453GWF7"/>
<dbReference type="Proteomes" id="UP000015105">
    <property type="component" value="Chromosome 3D"/>
</dbReference>
<organism evidence="3 4">
    <name type="scientific">Aegilops tauschii subsp. strangulata</name>
    <name type="common">Goatgrass</name>
    <dbReference type="NCBI Taxonomy" id="200361"/>
    <lineage>
        <taxon>Eukaryota</taxon>
        <taxon>Viridiplantae</taxon>
        <taxon>Streptophyta</taxon>
        <taxon>Embryophyta</taxon>
        <taxon>Tracheophyta</taxon>
        <taxon>Spermatophyta</taxon>
        <taxon>Magnoliopsida</taxon>
        <taxon>Liliopsida</taxon>
        <taxon>Poales</taxon>
        <taxon>Poaceae</taxon>
        <taxon>BOP clade</taxon>
        <taxon>Pooideae</taxon>
        <taxon>Triticodae</taxon>
        <taxon>Triticeae</taxon>
        <taxon>Triticinae</taxon>
        <taxon>Aegilops</taxon>
    </lineage>
</organism>
<dbReference type="InterPro" id="IPR025398">
    <property type="entry name" value="DUF4371"/>
</dbReference>
<accession>A0A453GWF7</accession>
<dbReference type="EnsemblPlants" id="AET3Gv21235800.1">
    <property type="protein sequence ID" value="AET3Gv21235800.1"/>
    <property type="gene ID" value="AET3Gv21235800"/>
</dbReference>